<evidence type="ECO:0000256" key="3">
    <source>
        <dbReference type="PIRSR" id="PIRSR606689-1"/>
    </source>
</evidence>
<dbReference type="GO" id="GO:0046872">
    <property type="term" value="F:metal ion binding"/>
    <property type="evidence" value="ECO:0007669"/>
    <property type="project" value="UniProtKB-KW"/>
</dbReference>
<dbReference type="GO" id="GO:0005525">
    <property type="term" value="F:GTP binding"/>
    <property type="evidence" value="ECO:0007669"/>
    <property type="project" value="UniProtKB-KW"/>
</dbReference>
<dbReference type="Proteomes" id="UP000694428">
    <property type="component" value="Unplaced"/>
</dbReference>
<evidence type="ECO:0000313" key="6">
    <source>
        <dbReference type="Proteomes" id="UP000694428"/>
    </source>
</evidence>
<dbReference type="PANTHER" id="PTHR46724:SF1">
    <property type="entry name" value="ADP RIBOSYLATION FACTOR LIKE GTPASE 10"/>
    <property type="match status" value="1"/>
</dbReference>
<dbReference type="SMART" id="SM00178">
    <property type="entry name" value="SAR"/>
    <property type="match status" value="1"/>
</dbReference>
<evidence type="ECO:0000313" key="5">
    <source>
        <dbReference type="Ensembl" id="ENSPSTP00000005721.1"/>
    </source>
</evidence>
<name>A0A8C9L711_PAVCR</name>
<dbReference type="InterPro" id="IPR006689">
    <property type="entry name" value="Small_GTPase_ARF/SAR"/>
</dbReference>
<keyword evidence="2 3" id="KW-0342">GTP-binding</keyword>
<dbReference type="PRINTS" id="PR00328">
    <property type="entry name" value="SAR1GTPBP"/>
</dbReference>
<dbReference type="InterPro" id="IPR053254">
    <property type="entry name" value="Arf-like_GTPase"/>
</dbReference>
<feature type="binding site" evidence="4">
    <location>
        <position position="28"/>
    </location>
    <ligand>
        <name>Mg(2+)</name>
        <dbReference type="ChEBI" id="CHEBI:18420"/>
    </ligand>
</feature>
<dbReference type="GO" id="GO:0003924">
    <property type="term" value="F:GTPase activity"/>
    <property type="evidence" value="ECO:0007669"/>
    <property type="project" value="InterPro"/>
</dbReference>
<feature type="binding site" evidence="3">
    <location>
        <begin position="21"/>
        <end position="28"/>
    </location>
    <ligand>
        <name>GTP</name>
        <dbReference type="ChEBI" id="CHEBI:37565"/>
    </ligand>
</feature>
<keyword evidence="6" id="KW-1185">Reference proteome</keyword>
<dbReference type="AlphaFoldDB" id="A0A8C9L711"/>
<keyword evidence="1 3" id="KW-0547">Nucleotide-binding</keyword>
<keyword evidence="4" id="KW-0479">Metal-binding</keyword>
<sequence length="180" mass="19815">QLRLCRAASHPAVWKQVLVLGLDGAGKSSVLHYICSQKARTRIPPTLGFNSAQLHVEGLEMDLLEVGGSYNLRAYWPLYLSDAHVLVFVVDSVDRSRLLTARQELHALLAEEPRLPLVVLANKQVGASHTEELREELALHLLSGQRELFLLPTSATWASLSTATSVLHVKSLLVTLLSQP</sequence>
<dbReference type="InterPro" id="IPR027417">
    <property type="entry name" value="P-loop_NTPase"/>
</dbReference>
<dbReference type="PROSITE" id="PS51417">
    <property type="entry name" value="ARF"/>
    <property type="match status" value="1"/>
</dbReference>
<feature type="binding site" evidence="4">
    <location>
        <position position="46"/>
    </location>
    <ligand>
        <name>Mg(2+)</name>
        <dbReference type="ChEBI" id="CHEBI:18420"/>
    </ligand>
</feature>
<keyword evidence="4" id="KW-0460">Magnesium</keyword>
<reference evidence="5" key="1">
    <citation type="submission" date="2025-08" db="UniProtKB">
        <authorList>
            <consortium name="Ensembl"/>
        </authorList>
    </citation>
    <scope>IDENTIFICATION</scope>
</reference>
<proteinExistence type="predicted"/>
<dbReference type="SUPFAM" id="SSF52540">
    <property type="entry name" value="P-loop containing nucleoside triphosphate hydrolases"/>
    <property type="match status" value="1"/>
</dbReference>
<reference evidence="5" key="2">
    <citation type="submission" date="2025-09" db="UniProtKB">
        <authorList>
            <consortium name="Ensembl"/>
        </authorList>
    </citation>
    <scope>IDENTIFICATION</scope>
</reference>
<dbReference type="Pfam" id="PF00025">
    <property type="entry name" value="Arf"/>
    <property type="match status" value="1"/>
</dbReference>
<feature type="binding site" evidence="3">
    <location>
        <position position="68"/>
    </location>
    <ligand>
        <name>GTP</name>
        <dbReference type="ChEBI" id="CHEBI:37565"/>
    </ligand>
</feature>
<accession>A0A8C9L711</accession>
<dbReference type="Ensembl" id="ENSPSTT00000006003.1">
    <property type="protein sequence ID" value="ENSPSTP00000005721.1"/>
    <property type="gene ID" value="ENSPSTG00000004041.1"/>
</dbReference>
<protein>
    <submittedName>
        <fullName evidence="5">ADP ribosylation factor like GTPase 10</fullName>
    </submittedName>
</protein>
<dbReference type="Gene3D" id="3.40.50.300">
    <property type="entry name" value="P-loop containing nucleotide triphosphate hydrolases"/>
    <property type="match status" value="1"/>
</dbReference>
<dbReference type="PANTHER" id="PTHR46724">
    <property type="entry name" value="ADP-RIBOSYLATION FACTOR-LIKE PROTEIN 9-RELATED"/>
    <property type="match status" value="1"/>
</dbReference>
<evidence type="ECO:0000256" key="1">
    <source>
        <dbReference type="ARBA" id="ARBA00022741"/>
    </source>
</evidence>
<evidence type="ECO:0000256" key="2">
    <source>
        <dbReference type="ARBA" id="ARBA00023134"/>
    </source>
</evidence>
<dbReference type="SMART" id="SM00177">
    <property type="entry name" value="ARF"/>
    <property type="match status" value="1"/>
</dbReference>
<organism evidence="5 6">
    <name type="scientific">Pavo cristatus</name>
    <name type="common">Indian peafowl</name>
    <name type="synonym">Blue peafowl</name>
    <dbReference type="NCBI Taxonomy" id="9049"/>
    <lineage>
        <taxon>Eukaryota</taxon>
        <taxon>Metazoa</taxon>
        <taxon>Chordata</taxon>
        <taxon>Craniata</taxon>
        <taxon>Vertebrata</taxon>
        <taxon>Euteleostomi</taxon>
        <taxon>Archelosauria</taxon>
        <taxon>Archosauria</taxon>
        <taxon>Dinosauria</taxon>
        <taxon>Saurischia</taxon>
        <taxon>Theropoda</taxon>
        <taxon>Coelurosauria</taxon>
        <taxon>Aves</taxon>
        <taxon>Neognathae</taxon>
        <taxon>Galloanserae</taxon>
        <taxon>Galliformes</taxon>
        <taxon>Phasianidae</taxon>
        <taxon>Phasianinae</taxon>
        <taxon>Pavo</taxon>
    </lineage>
</organism>
<evidence type="ECO:0000256" key="4">
    <source>
        <dbReference type="PIRSR" id="PIRSR606689-2"/>
    </source>
</evidence>